<sequence>MSGQPESTPSESPIGSGDLASTPLGALRKFVSCPEFAVLSRSAPDVALEAFRADQDTLVNQESDDFHLPRDKA</sequence>
<name>A0ABP6WPF7_9ACTN</name>
<keyword evidence="3" id="KW-1185">Reference proteome</keyword>
<protein>
    <submittedName>
        <fullName evidence="2">Uncharacterized protein</fullName>
    </submittedName>
</protein>
<evidence type="ECO:0000313" key="2">
    <source>
        <dbReference type="EMBL" id="GAA3554628.1"/>
    </source>
</evidence>
<accession>A0ABP6WPF7</accession>
<comment type="caution">
    <text evidence="2">The sequence shown here is derived from an EMBL/GenBank/DDBJ whole genome shotgun (WGS) entry which is preliminary data.</text>
</comment>
<evidence type="ECO:0000313" key="3">
    <source>
        <dbReference type="Proteomes" id="UP001501222"/>
    </source>
</evidence>
<proteinExistence type="predicted"/>
<feature type="compositionally biased region" description="Polar residues" evidence="1">
    <location>
        <begin position="1"/>
        <end position="13"/>
    </location>
</feature>
<dbReference type="Proteomes" id="UP001501222">
    <property type="component" value="Unassembled WGS sequence"/>
</dbReference>
<dbReference type="EMBL" id="BAABAA010000002">
    <property type="protein sequence ID" value="GAA3554628.1"/>
    <property type="molecule type" value="Genomic_DNA"/>
</dbReference>
<feature type="region of interest" description="Disordered" evidence="1">
    <location>
        <begin position="1"/>
        <end position="20"/>
    </location>
</feature>
<dbReference type="RefSeq" id="WP_344840109.1">
    <property type="nucleotide sequence ID" value="NZ_BAABAA010000002.1"/>
</dbReference>
<gene>
    <name evidence="2" type="ORF">GCM10022235_23190</name>
</gene>
<evidence type="ECO:0000256" key="1">
    <source>
        <dbReference type="SAM" id="MobiDB-lite"/>
    </source>
</evidence>
<organism evidence="2 3">
    <name type="scientific">Kribbella ginsengisoli</name>
    <dbReference type="NCBI Taxonomy" id="363865"/>
    <lineage>
        <taxon>Bacteria</taxon>
        <taxon>Bacillati</taxon>
        <taxon>Actinomycetota</taxon>
        <taxon>Actinomycetes</taxon>
        <taxon>Propionibacteriales</taxon>
        <taxon>Kribbellaceae</taxon>
        <taxon>Kribbella</taxon>
    </lineage>
</organism>
<reference evidence="3" key="1">
    <citation type="journal article" date="2019" name="Int. J. Syst. Evol. Microbiol.">
        <title>The Global Catalogue of Microorganisms (GCM) 10K type strain sequencing project: providing services to taxonomists for standard genome sequencing and annotation.</title>
        <authorList>
            <consortium name="The Broad Institute Genomics Platform"/>
            <consortium name="The Broad Institute Genome Sequencing Center for Infectious Disease"/>
            <person name="Wu L."/>
            <person name="Ma J."/>
        </authorList>
    </citation>
    <scope>NUCLEOTIDE SEQUENCE [LARGE SCALE GENOMIC DNA]</scope>
    <source>
        <strain evidence="3">JCM 16928</strain>
    </source>
</reference>